<sequence length="168" mass="19106">MARFETGEAKPQRTKVDLLSIIGTVLIGFEQRIKEKNIYTEVHFAANDIYVNADYDMIFQVVYNLIENAVKFVNENGVIGVHVEIQQKKAVCFIKNTGQGIPVEDINMIYERFYKTDKSRGVDKTGVGLGLHIVKSIILSHEETINVNSIKGEYTEFSFTLPLWDKNS</sequence>
<feature type="domain" description="Histidine kinase" evidence="7">
    <location>
        <begin position="1"/>
        <end position="165"/>
    </location>
</feature>
<dbReference type="InterPro" id="IPR050351">
    <property type="entry name" value="BphY/WalK/GraS-like"/>
</dbReference>
<dbReference type="FunFam" id="3.30.565.10:FF:000006">
    <property type="entry name" value="Sensor histidine kinase WalK"/>
    <property type="match status" value="1"/>
</dbReference>
<dbReference type="InterPro" id="IPR003594">
    <property type="entry name" value="HATPase_dom"/>
</dbReference>
<dbReference type="PANTHER" id="PTHR45453:SF1">
    <property type="entry name" value="PHOSPHATE REGULON SENSOR PROTEIN PHOR"/>
    <property type="match status" value="1"/>
</dbReference>
<dbReference type="GO" id="GO:0004721">
    <property type="term" value="F:phosphoprotein phosphatase activity"/>
    <property type="evidence" value="ECO:0007669"/>
    <property type="project" value="TreeGrafter"/>
</dbReference>
<name>A0A645F990_9ZZZZ</name>
<evidence type="ECO:0000256" key="6">
    <source>
        <dbReference type="ARBA" id="ARBA00023012"/>
    </source>
</evidence>
<dbReference type="SUPFAM" id="SSF55874">
    <property type="entry name" value="ATPase domain of HSP90 chaperone/DNA topoisomerase II/histidine kinase"/>
    <property type="match status" value="1"/>
</dbReference>
<organism evidence="8">
    <name type="scientific">bioreactor metagenome</name>
    <dbReference type="NCBI Taxonomy" id="1076179"/>
    <lineage>
        <taxon>unclassified sequences</taxon>
        <taxon>metagenomes</taxon>
        <taxon>ecological metagenomes</taxon>
    </lineage>
</organism>
<keyword evidence="5 8" id="KW-0418">Kinase</keyword>
<evidence type="ECO:0000259" key="7">
    <source>
        <dbReference type="PROSITE" id="PS50109"/>
    </source>
</evidence>
<dbReference type="CDD" id="cd00075">
    <property type="entry name" value="HATPase"/>
    <property type="match status" value="1"/>
</dbReference>
<keyword evidence="6" id="KW-0902">Two-component regulatory system</keyword>
<dbReference type="PROSITE" id="PS50109">
    <property type="entry name" value="HIS_KIN"/>
    <property type="match status" value="1"/>
</dbReference>
<dbReference type="PANTHER" id="PTHR45453">
    <property type="entry name" value="PHOSPHATE REGULON SENSOR PROTEIN PHOR"/>
    <property type="match status" value="1"/>
</dbReference>
<accession>A0A645F990</accession>
<keyword evidence="3" id="KW-0597">Phosphoprotein</keyword>
<dbReference type="EC" id="2.7.13.3" evidence="2"/>
<dbReference type="InterPro" id="IPR004358">
    <property type="entry name" value="Sig_transdc_His_kin-like_C"/>
</dbReference>
<reference evidence="8" key="1">
    <citation type="submission" date="2019-08" db="EMBL/GenBank/DDBJ databases">
        <authorList>
            <person name="Kucharzyk K."/>
            <person name="Murdoch R.W."/>
            <person name="Higgins S."/>
            <person name="Loffler F."/>
        </authorList>
    </citation>
    <scope>NUCLEOTIDE SEQUENCE</scope>
</reference>
<dbReference type="InterPro" id="IPR005467">
    <property type="entry name" value="His_kinase_dom"/>
</dbReference>
<dbReference type="SMART" id="SM00387">
    <property type="entry name" value="HATPase_c"/>
    <property type="match status" value="1"/>
</dbReference>
<evidence type="ECO:0000256" key="2">
    <source>
        <dbReference type="ARBA" id="ARBA00012438"/>
    </source>
</evidence>
<protein>
    <recommendedName>
        <fullName evidence="2">histidine kinase</fullName>
        <ecNumber evidence="2">2.7.13.3</ecNumber>
    </recommendedName>
</protein>
<dbReference type="Pfam" id="PF02518">
    <property type="entry name" value="HATPase_c"/>
    <property type="match status" value="1"/>
</dbReference>
<dbReference type="Gene3D" id="3.30.565.10">
    <property type="entry name" value="Histidine kinase-like ATPase, C-terminal domain"/>
    <property type="match status" value="1"/>
</dbReference>
<dbReference type="AlphaFoldDB" id="A0A645F990"/>
<dbReference type="GO" id="GO:0005886">
    <property type="term" value="C:plasma membrane"/>
    <property type="evidence" value="ECO:0007669"/>
    <property type="project" value="TreeGrafter"/>
</dbReference>
<dbReference type="PRINTS" id="PR00344">
    <property type="entry name" value="BCTRLSENSOR"/>
</dbReference>
<keyword evidence="4 8" id="KW-0808">Transferase</keyword>
<evidence type="ECO:0000256" key="1">
    <source>
        <dbReference type="ARBA" id="ARBA00000085"/>
    </source>
</evidence>
<evidence type="ECO:0000256" key="5">
    <source>
        <dbReference type="ARBA" id="ARBA00022777"/>
    </source>
</evidence>
<evidence type="ECO:0000256" key="3">
    <source>
        <dbReference type="ARBA" id="ARBA00022553"/>
    </source>
</evidence>
<comment type="catalytic activity">
    <reaction evidence="1">
        <text>ATP + protein L-histidine = ADP + protein N-phospho-L-histidine.</text>
        <dbReference type="EC" id="2.7.13.3"/>
    </reaction>
</comment>
<evidence type="ECO:0000256" key="4">
    <source>
        <dbReference type="ARBA" id="ARBA00022679"/>
    </source>
</evidence>
<dbReference type="EMBL" id="VSSQ01055231">
    <property type="protein sequence ID" value="MPN09144.1"/>
    <property type="molecule type" value="Genomic_DNA"/>
</dbReference>
<dbReference type="GO" id="GO:0000155">
    <property type="term" value="F:phosphorelay sensor kinase activity"/>
    <property type="evidence" value="ECO:0007669"/>
    <property type="project" value="TreeGrafter"/>
</dbReference>
<comment type="caution">
    <text evidence="8">The sequence shown here is derived from an EMBL/GenBank/DDBJ whole genome shotgun (WGS) entry which is preliminary data.</text>
</comment>
<dbReference type="InterPro" id="IPR036890">
    <property type="entry name" value="HATPase_C_sf"/>
</dbReference>
<proteinExistence type="predicted"/>
<dbReference type="GO" id="GO:0016036">
    <property type="term" value="P:cellular response to phosphate starvation"/>
    <property type="evidence" value="ECO:0007669"/>
    <property type="project" value="TreeGrafter"/>
</dbReference>
<evidence type="ECO:0000313" key="8">
    <source>
        <dbReference type="EMBL" id="MPN09144.1"/>
    </source>
</evidence>
<gene>
    <name evidence="8" type="primary">resE_30</name>
    <name evidence="8" type="ORF">SDC9_156432</name>
</gene>